<comment type="caution">
    <text evidence="2">The sequence shown here is derived from an EMBL/GenBank/DDBJ whole genome shotgun (WGS) entry which is preliminary data.</text>
</comment>
<gene>
    <name evidence="2" type="primary">gpW</name>
    <name evidence="2" type="ORF">GCM10010995_20490</name>
</gene>
<name>A0A8J3E9P3_9GAMM</name>
<reference evidence="2" key="2">
    <citation type="submission" date="2020-09" db="EMBL/GenBank/DDBJ databases">
        <authorList>
            <person name="Sun Q."/>
            <person name="Zhou Y."/>
        </authorList>
    </citation>
    <scope>NUCLEOTIDE SEQUENCE</scope>
    <source>
        <strain evidence="2">CGMCC 1.15758</strain>
    </source>
</reference>
<dbReference type="EMBL" id="BMJS01000026">
    <property type="protein sequence ID" value="GGG02955.1"/>
    <property type="molecule type" value="Genomic_DNA"/>
</dbReference>
<proteinExistence type="predicted"/>
<organism evidence="2 3">
    <name type="scientific">Cysteiniphilum litorale</name>
    <dbReference type="NCBI Taxonomy" id="2056700"/>
    <lineage>
        <taxon>Bacteria</taxon>
        <taxon>Pseudomonadati</taxon>
        <taxon>Pseudomonadota</taxon>
        <taxon>Gammaproteobacteria</taxon>
        <taxon>Thiotrichales</taxon>
        <taxon>Fastidiosibacteraceae</taxon>
        <taxon>Cysteiniphilum</taxon>
    </lineage>
</organism>
<dbReference type="SUPFAM" id="SSF160719">
    <property type="entry name" value="gpW/gp25-like"/>
    <property type="match status" value="1"/>
</dbReference>
<dbReference type="OrthoDB" id="9802846at2"/>
<feature type="domain" description="IraD/Gp25-like" evidence="1">
    <location>
        <begin position="14"/>
        <end position="97"/>
    </location>
</feature>
<dbReference type="InterPro" id="IPR007048">
    <property type="entry name" value="IraD/Gp25-like"/>
</dbReference>
<dbReference type="AlphaFoldDB" id="A0A8J3E9P3"/>
<keyword evidence="3" id="KW-1185">Reference proteome</keyword>
<evidence type="ECO:0000313" key="2">
    <source>
        <dbReference type="EMBL" id="GGG02955.1"/>
    </source>
</evidence>
<reference evidence="2" key="1">
    <citation type="journal article" date="2014" name="Int. J. Syst. Evol. Microbiol.">
        <title>Complete genome sequence of Corynebacterium casei LMG S-19264T (=DSM 44701T), isolated from a smear-ripened cheese.</title>
        <authorList>
            <consortium name="US DOE Joint Genome Institute (JGI-PGF)"/>
            <person name="Walter F."/>
            <person name="Albersmeier A."/>
            <person name="Kalinowski J."/>
            <person name="Ruckert C."/>
        </authorList>
    </citation>
    <scope>NUCLEOTIDE SEQUENCE</scope>
    <source>
        <strain evidence="2">CGMCC 1.15758</strain>
    </source>
</reference>
<sequence length="111" mass="12580">MHGVDRYSGRVLDDVEHVKQSIKDILTTPIGTRVQLRAYGSRLFEYIDKPMNNENVIQIILASAEAIDTWEPRVKLTRVLPTVSDSGRLNIDVEFTYQPNGKPAQLRGVML</sequence>
<dbReference type="Pfam" id="PF04965">
    <property type="entry name" value="GPW_gp25"/>
    <property type="match status" value="1"/>
</dbReference>
<protein>
    <submittedName>
        <fullName evidence="2">Baseplate assembly protein</fullName>
    </submittedName>
</protein>
<dbReference type="RefSeq" id="WP_117003386.1">
    <property type="nucleotide sequence ID" value="NZ_BMJS01000026.1"/>
</dbReference>
<evidence type="ECO:0000259" key="1">
    <source>
        <dbReference type="Pfam" id="PF04965"/>
    </source>
</evidence>
<dbReference type="Gene3D" id="3.10.450.40">
    <property type="match status" value="1"/>
</dbReference>
<evidence type="ECO:0000313" key="3">
    <source>
        <dbReference type="Proteomes" id="UP000636949"/>
    </source>
</evidence>
<accession>A0A8J3E9P3</accession>
<dbReference type="Proteomes" id="UP000636949">
    <property type="component" value="Unassembled WGS sequence"/>
</dbReference>